<reference evidence="2" key="1">
    <citation type="submission" date="2023-06" db="EMBL/GenBank/DDBJ databases">
        <title>Genome-scale phylogeny and comparative genomics of the fungal order Sordariales.</title>
        <authorList>
            <consortium name="Lawrence Berkeley National Laboratory"/>
            <person name="Hensen N."/>
            <person name="Bonometti L."/>
            <person name="Westerberg I."/>
            <person name="Brannstrom I.O."/>
            <person name="Guillou S."/>
            <person name="Cros-Aarteil S."/>
            <person name="Calhoun S."/>
            <person name="Haridas S."/>
            <person name="Kuo A."/>
            <person name="Mondo S."/>
            <person name="Pangilinan J."/>
            <person name="Riley R."/>
            <person name="LaButti K."/>
            <person name="Andreopoulos B."/>
            <person name="Lipzen A."/>
            <person name="Chen C."/>
            <person name="Yanf M."/>
            <person name="Daum C."/>
            <person name="Ng V."/>
            <person name="Clum A."/>
            <person name="Steindorff A."/>
            <person name="Ohm R."/>
            <person name="Martin F."/>
            <person name="Silar P."/>
            <person name="Natvig D."/>
            <person name="Lalanne C."/>
            <person name="Gautier V."/>
            <person name="Ament-velasquez S.L."/>
            <person name="Kruys A."/>
            <person name="Hutchinson M.I."/>
            <person name="Powell A.J."/>
            <person name="Barry K."/>
            <person name="Miller A.N."/>
            <person name="Grigoriev I.V."/>
            <person name="Debuchy R."/>
            <person name="Gladieux P."/>
            <person name="Thoren M.H."/>
            <person name="Johannesson H."/>
        </authorList>
    </citation>
    <scope>NUCLEOTIDE SEQUENCE</scope>
    <source>
        <strain evidence="2">SMH3391-2</strain>
    </source>
</reference>
<proteinExistence type="predicted"/>
<accession>A0AA40CG50</accession>
<dbReference type="Proteomes" id="UP001174934">
    <property type="component" value="Unassembled WGS sequence"/>
</dbReference>
<keyword evidence="1" id="KW-1133">Transmembrane helix</keyword>
<evidence type="ECO:0000313" key="2">
    <source>
        <dbReference type="EMBL" id="KAK0637025.1"/>
    </source>
</evidence>
<organism evidence="2 3">
    <name type="scientific">Bombardia bombarda</name>
    <dbReference type="NCBI Taxonomy" id="252184"/>
    <lineage>
        <taxon>Eukaryota</taxon>
        <taxon>Fungi</taxon>
        <taxon>Dikarya</taxon>
        <taxon>Ascomycota</taxon>
        <taxon>Pezizomycotina</taxon>
        <taxon>Sordariomycetes</taxon>
        <taxon>Sordariomycetidae</taxon>
        <taxon>Sordariales</taxon>
        <taxon>Lasiosphaeriaceae</taxon>
        <taxon>Bombardia</taxon>
    </lineage>
</organism>
<gene>
    <name evidence="2" type="ORF">B0T17DRAFT_587998</name>
</gene>
<name>A0AA40CG50_9PEZI</name>
<dbReference type="AlphaFoldDB" id="A0AA40CG50"/>
<keyword evidence="1" id="KW-0812">Transmembrane</keyword>
<keyword evidence="1" id="KW-0472">Membrane</keyword>
<feature type="transmembrane region" description="Helical" evidence="1">
    <location>
        <begin position="328"/>
        <end position="350"/>
    </location>
</feature>
<evidence type="ECO:0000313" key="3">
    <source>
        <dbReference type="Proteomes" id="UP001174934"/>
    </source>
</evidence>
<comment type="caution">
    <text evidence="2">The sequence shown here is derived from an EMBL/GenBank/DDBJ whole genome shotgun (WGS) entry which is preliminary data.</text>
</comment>
<evidence type="ECO:0000256" key="1">
    <source>
        <dbReference type="SAM" id="Phobius"/>
    </source>
</evidence>
<keyword evidence="3" id="KW-1185">Reference proteome</keyword>
<protein>
    <submittedName>
        <fullName evidence="2">Uncharacterized protein</fullName>
    </submittedName>
</protein>
<sequence length="371" mass="42852">MAQPTTLEDIDDDIVHRLGQVLWSWECCASCYDRSEQRRISPVTVSACQKSHRLGRFLQFYTTIVSDYTDGTLVSSRAEFFRLAFPQRDNQPPPNAIDLHNATTLAVRVLITIESSALHQLSYRLERGGFRLHWNDEVAFSRYLQDLFPIENHPILSYGDNELFLDMKSELRAAKLKKRLWLSFRAAHDIRNHLYFDRKANVLEIFHHTAFLKEQLRATKDNGDFFSPVCDGALPRQLVLEALDSIQGMLFPLSEPKSKRLLQSLVRSCSFDPDIVNFEYSSIQRLGEDNIRYVYLADRLSDLYNEVRNPTPRGWIERQMERKSSARYMMMATLIGIVFAVLLGIAALALSEFQTWIGYQAWQHPVEPPSA</sequence>
<dbReference type="EMBL" id="JAULSR010000001">
    <property type="protein sequence ID" value="KAK0637025.1"/>
    <property type="molecule type" value="Genomic_DNA"/>
</dbReference>